<organism evidence="2 3">
    <name type="scientific">Polyangium sorediatum</name>
    <dbReference type="NCBI Taxonomy" id="889274"/>
    <lineage>
        <taxon>Bacteria</taxon>
        <taxon>Pseudomonadati</taxon>
        <taxon>Myxococcota</taxon>
        <taxon>Polyangia</taxon>
        <taxon>Polyangiales</taxon>
        <taxon>Polyangiaceae</taxon>
        <taxon>Polyangium</taxon>
    </lineage>
</organism>
<evidence type="ECO:0000256" key="1">
    <source>
        <dbReference type="SAM" id="MobiDB-lite"/>
    </source>
</evidence>
<feature type="region of interest" description="Disordered" evidence="1">
    <location>
        <begin position="22"/>
        <end position="46"/>
    </location>
</feature>
<proteinExistence type="predicted"/>
<dbReference type="PROSITE" id="PS51257">
    <property type="entry name" value="PROKAR_LIPOPROTEIN"/>
    <property type="match status" value="1"/>
</dbReference>
<feature type="compositionally biased region" description="Low complexity" evidence="1">
    <location>
        <begin position="33"/>
        <end position="46"/>
    </location>
</feature>
<dbReference type="EMBL" id="JARZHI010000004">
    <property type="protein sequence ID" value="MDI1429152.1"/>
    <property type="molecule type" value="Genomic_DNA"/>
</dbReference>
<sequence>MRLRNSLVLVLALTTAGYGCSKSDSTGGAAADSKNASAGKEASASAAEERLKKAGWTIESSEDQGENWRSLYLKITKGKDDDQRSARVWIDAFAEASEGAPKPAITTGKGALIRFGWEPQDKKPAPDLAPFAKDVAAICPPEKATDELFNDTKFDDAVKKWGLTNSGSRSGGRLSASGVVYNHRFLSGEAGTLAIEIVHFDKAVADGDTRLVGTTLVAVDADDEATKKELYGILSGS</sequence>
<evidence type="ECO:0008006" key="4">
    <source>
        <dbReference type="Google" id="ProtNLM"/>
    </source>
</evidence>
<dbReference type="Proteomes" id="UP001160301">
    <property type="component" value="Unassembled WGS sequence"/>
</dbReference>
<evidence type="ECO:0000313" key="2">
    <source>
        <dbReference type="EMBL" id="MDI1429152.1"/>
    </source>
</evidence>
<keyword evidence="3" id="KW-1185">Reference proteome</keyword>
<comment type="caution">
    <text evidence="2">The sequence shown here is derived from an EMBL/GenBank/DDBJ whole genome shotgun (WGS) entry which is preliminary data.</text>
</comment>
<protein>
    <recommendedName>
        <fullName evidence="4">Lipoprotein</fullName>
    </recommendedName>
</protein>
<accession>A0ABT6NLN5</accession>
<name>A0ABT6NLN5_9BACT</name>
<gene>
    <name evidence="2" type="ORF">QHF89_06585</name>
</gene>
<evidence type="ECO:0000313" key="3">
    <source>
        <dbReference type="Proteomes" id="UP001160301"/>
    </source>
</evidence>
<reference evidence="2 3" key="1">
    <citation type="submission" date="2023-04" db="EMBL/GenBank/DDBJ databases">
        <title>The genome sequence of Polyangium sorediatum DSM14670.</title>
        <authorList>
            <person name="Zhang X."/>
        </authorList>
    </citation>
    <scope>NUCLEOTIDE SEQUENCE [LARGE SCALE GENOMIC DNA]</scope>
    <source>
        <strain evidence="2 3">DSM 14670</strain>
    </source>
</reference>
<dbReference type="RefSeq" id="WP_136970986.1">
    <property type="nucleotide sequence ID" value="NZ_JARZHI010000004.1"/>
</dbReference>